<sequence length="67" mass="7645">MTVTIQQLLEKAQNLSSDGRVIIKKGDEEISINEIFTSTQNLYIELNDGKVEVEDGDENEDEEEEEE</sequence>
<comment type="caution">
    <text evidence="1">The sequence shown here is derived from an EMBL/GenBank/DDBJ whole genome shotgun (WGS) entry which is preliminary data.</text>
</comment>
<reference evidence="1 2" key="1">
    <citation type="journal article" date="2020" name="ISME J.">
        <title>Comparative genomics reveals insights into cyanobacterial evolution and habitat adaptation.</title>
        <authorList>
            <person name="Chen M.Y."/>
            <person name="Teng W.K."/>
            <person name="Zhao L."/>
            <person name="Hu C.X."/>
            <person name="Zhou Y.K."/>
            <person name="Han B.P."/>
            <person name="Song L.R."/>
            <person name="Shu W.S."/>
        </authorList>
    </citation>
    <scope>NUCLEOTIDE SEQUENCE [LARGE SCALE GENOMIC DNA]</scope>
    <source>
        <strain evidence="1 2">FACHB-119</strain>
    </source>
</reference>
<protein>
    <submittedName>
        <fullName evidence="1">Uncharacterized protein</fullName>
    </submittedName>
</protein>
<dbReference type="RefSeq" id="WP_190476012.1">
    <property type="nucleotide sequence ID" value="NZ_JACJSG010000031.1"/>
</dbReference>
<organism evidence="1 2">
    <name type="scientific">Anabaena azotica FACHB-119</name>
    <dbReference type="NCBI Taxonomy" id="947527"/>
    <lineage>
        <taxon>Bacteria</taxon>
        <taxon>Bacillati</taxon>
        <taxon>Cyanobacteriota</taxon>
        <taxon>Cyanophyceae</taxon>
        <taxon>Nostocales</taxon>
        <taxon>Nostocaceae</taxon>
        <taxon>Anabaena</taxon>
        <taxon>Anabaena azotica</taxon>
    </lineage>
</organism>
<gene>
    <name evidence="1" type="ORF">H6G83_21500</name>
</gene>
<evidence type="ECO:0000313" key="1">
    <source>
        <dbReference type="EMBL" id="MBD2503147.1"/>
    </source>
</evidence>
<keyword evidence="2" id="KW-1185">Reference proteome</keyword>
<dbReference type="EMBL" id="JACJSG010000031">
    <property type="protein sequence ID" value="MBD2503147.1"/>
    <property type="molecule type" value="Genomic_DNA"/>
</dbReference>
<evidence type="ECO:0000313" key="2">
    <source>
        <dbReference type="Proteomes" id="UP000661112"/>
    </source>
</evidence>
<accession>A0ABR8D7L0</accession>
<name>A0ABR8D7L0_9NOST</name>
<proteinExistence type="predicted"/>
<dbReference type="Proteomes" id="UP000661112">
    <property type="component" value="Unassembled WGS sequence"/>
</dbReference>